<keyword evidence="3" id="KW-1185">Reference proteome</keyword>
<evidence type="ECO:0000256" key="1">
    <source>
        <dbReference type="SAM" id="MobiDB-lite"/>
    </source>
</evidence>
<accession>A0A5P1E8E2</accession>
<proteinExistence type="predicted"/>
<evidence type="ECO:0000313" key="2">
    <source>
        <dbReference type="EMBL" id="ONK57206.1"/>
    </source>
</evidence>
<name>A0A5P1E8E2_ASPOF</name>
<protein>
    <submittedName>
        <fullName evidence="2">Uncharacterized protein</fullName>
    </submittedName>
</protein>
<organism evidence="2 3">
    <name type="scientific">Asparagus officinalis</name>
    <name type="common">Garden asparagus</name>
    <dbReference type="NCBI Taxonomy" id="4686"/>
    <lineage>
        <taxon>Eukaryota</taxon>
        <taxon>Viridiplantae</taxon>
        <taxon>Streptophyta</taxon>
        <taxon>Embryophyta</taxon>
        <taxon>Tracheophyta</taxon>
        <taxon>Spermatophyta</taxon>
        <taxon>Magnoliopsida</taxon>
        <taxon>Liliopsida</taxon>
        <taxon>Asparagales</taxon>
        <taxon>Asparagaceae</taxon>
        <taxon>Asparagoideae</taxon>
        <taxon>Asparagus</taxon>
    </lineage>
</organism>
<dbReference type="Gramene" id="ONK57206">
    <property type="protein sequence ID" value="ONK57206"/>
    <property type="gene ID" value="A4U43_C10F17690"/>
</dbReference>
<feature type="compositionally biased region" description="Low complexity" evidence="1">
    <location>
        <begin position="67"/>
        <end position="126"/>
    </location>
</feature>
<gene>
    <name evidence="2" type="ORF">A4U43_C10F17690</name>
</gene>
<reference evidence="3" key="1">
    <citation type="journal article" date="2017" name="Nat. Commun.">
        <title>The asparagus genome sheds light on the origin and evolution of a young Y chromosome.</title>
        <authorList>
            <person name="Harkess A."/>
            <person name="Zhou J."/>
            <person name="Xu C."/>
            <person name="Bowers J.E."/>
            <person name="Van der Hulst R."/>
            <person name="Ayyampalayam S."/>
            <person name="Mercati F."/>
            <person name="Riccardi P."/>
            <person name="McKain M.R."/>
            <person name="Kakrana A."/>
            <person name="Tang H."/>
            <person name="Ray J."/>
            <person name="Groenendijk J."/>
            <person name="Arikit S."/>
            <person name="Mathioni S.M."/>
            <person name="Nakano M."/>
            <person name="Shan H."/>
            <person name="Telgmann-Rauber A."/>
            <person name="Kanno A."/>
            <person name="Yue Z."/>
            <person name="Chen H."/>
            <person name="Li W."/>
            <person name="Chen Y."/>
            <person name="Xu X."/>
            <person name="Zhang Y."/>
            <person name="Luo S."/>
            <person name="Chen H."/>
            <person name="Gao J."/>
            <person name="Mao Z."/>
            <person name="Pires J.C."/>
            <person name="Luo M."/>
            <person name="Kudrna D."/>
            <person name="Wing R.A."/>
            <person name="Meyers B.C."/>
            <person name="Yi K."/>
            <person name="Kong H."/>
            <person name="Lavrijsen P."/>
            <person name="Sunseri F."/>
            <person name="Falavigna A."/>
            <person name="Ye Y."/>
            <person name="Leebens-Mack J.H."/>
            <person name="Chen G."/>
        </authorList>
    </citation>
    <scope>NUCLEOTIDE SEQUENCE [LARGE SCALE GENOMIC DNA]</scope>
    <source>
        <strain evidence="3">cv. DH0086</strain>
    </source>
</reference>
<sequence length="222" mass="23474">MGEDDQLRDVSLSDSSDPPSPAATGNSSSSDPPSPAKDIPTPGRLTRGPGPTSYRPLQPRRRRRQFLAEAALLALPRSPRSPSPSFRIAASSGSSSTPALPPAAASPSSPAPAAADSAGASAPSSAWKVPPLRRDQPRSSFPSAGRLVGARAGARRTRPPYSSIRRSLSGGSAEADTGWRNGEFDRGWRGWRGGRRRAGGLRWVGEDEGGGYEWRTPWLRRG</sequence>
<dbReference type="AlphaFoldDB" id="A0A5P1E8E2"/>
<feature type="compositionally biased region" description="Low complexity" evidence="1">
    <location>
        <begin position="40"/>
        <end position="57"/>
    </location>
</feature>
<dbReference type="EMBL" id="CM007390">
    <property type="protein sequence ID" value="ONK57206.1"/>
    <property type="molecule type" value="Genomic_DNA"/>
</dbReference>
<feature type="region of interest" description="Disordered" evidence="1">
    <location>
        <begin position="1"/>
        <end position="222"/>
    </location>
</feature>
<evidence type="ECO:0000313" key="3">
    <source>
        <dbReference type="Proteomes" id="UP000243459"/>
    </source>
</evidence>
<dbReference type="Proteomes" id="UP000243459">
    <property type="component" value="Chromosome 10"/>
</dbReference>